<dbReference type="Proteomes" id="UP001175000">
    <property type="component" value="Unassembled WGS sequence"/>
</dbReference>
<keyword evidence="1" id="KW-0472">Membrane</keyword>
<dbReference type="PANTHER" id="PTHR39608:SF2">
    <property type="entry name" value="MARVEL DOMAIN-CONTAINING PROTEIN"/>
    <property type="match status" value="1"/>
</dbReference>
<evidence type="ECO:0008006" key="4">
    <source>
        <dbReference type="Google" id="ProtNLM"/>
    </source>
</evidence>
<feature type="transmembrane region" description="Helical" evidence="1">
    <location>
        <begin position="21"/>
        <end position="42"/>
    </location>
</feature>
<protein>
    <recommendedName>
        <fullName evidence="4">MARVEL domain-containing protein</fullName>
    </recommendedName>
</protein>
<feature type="transmembrane region" description="Helical" evidence="1">
    <location>
        <begin position="144"/>
        <end position="165"/>
    </location>
</feature>
<keyword evidence="3" id="KW-1185">Reference proteome</keyword>
<feature type="transmembrane region" description="Helical" evidence="1">
    <location>
        <begin position="48"/>
        <end position="68"/>
    </location>
</feature>
<keyword evidence="1" id="KW-0812">Transmembrane</keyword>
<dbReference type="EMBL" id="JAULSU010000005">
    <property type="protein sequence ID" value="KAK0617751.1"/>
    <property type="molecule type" value="Genomic_DNA"/>
</dbReference>
<reference evidence="2" key="1">
    <citation type="submission" date="2023-06" db="EMBL/GenBank/DDBJ databases">
        <title>Genome-scale phylogeny and comparative genomics of the fungal order Sordariales.</title>
        <authorList>
            <consortium name="Lawrence Berkeley National Laboratory"/>
            <person name="Hensen N."/>
            <person name="Bonometti L."/>
            <person name="Westerberg I."/>
            <person name="Brannstrom I.O."/>
            <person name="Guillou S."/>
            <person name="Cros-Aarteil S."/>
            <person name="Calhoun S."/>
            <person name="Haridas S."/>
            <person name="Kuo A."/>
            <person name="Mondo S."/>
            <person name="Pangilinan J."/>
            <person name="Riley R."/>
            <person name="Labutti K."/>
            <person name="Andreopoulos B."/>
            <person name="Lipzen A."/>
            <person name="Chen C."/>
            <person name="Yanf M."/>
            <person name="Daum C."/>
            <person name="Ng V."/>
            <person name="Clum A."/>
            <person name="Steindorff A."/>
            <person name="Ohm R."/>
            <person name="Martin F."/>
            <person name="Silar P."/>
            <person name="Natvig D."/>
            <person name="Lalanne C."/>
            <person name="Gautier V."/>
            <person name="Ament-Velasquez S.L."/>
            <person name="Kruys A."/>
            <person name="Hutchinson M.I."/>
            <person name="Powell A.J."/>
            <person name="Barry K."/>
            <person name="Miller A.N."/>
            <person name="Grigoriev I.V."/>
            <person name="Debuchy R."/>
            <person name="Gladieux P."/>
            <person name="Thoren M.H."/>
            <person name="Johannesson H."/>
        </authorList>
    </citation>
    <scope>NUCLEOTIDE SEQUENCE</scope>
    <source>
        <strain evidence="2">CBS 606.72</strain>
    </source>
</reference>
<keyword evidence="1" id="KW-1133">Transmembrane helix</keyword>
<evidence type="ECO:0000313" key="2">
    <source>
        <dbReference type="EMBL" id="KAK0617751.1"/>
    </source>
</evidence>
<organism evidence="2 3">
    <name type="scientific">Immersiella caudata</name>
    <dbReference type="NCBI Taxonomy" id="314043"/>
    <lineage>
        <taxon>Eukaryota</taxon>
        <taxon>Fungi</taxon>
        <taxon>Dikarya</taxon>
        <taxon>Ascomycota</taxon>
        <taxon>Pezizomycotina</taxon>
        <taxon>Sordariomycetes</taxon>
        <taxon>Sordariomycetidae</taxon>
        <taxon>Sordariales</taxon>
        <taxon>Lasiosphaeriaceae</taxon>
        <taxon>Immersiella</taxon>
    </lineage>
</organism>
<dbReference type="PANTHER" id="PTHR39608">
    <property type="entry name" value="INTEGRAL MEMBRANE PROTEIN (AFU_ORTHOLOGUE AFUA_5G08640)"/>
    <property type="match status" value="1"/>
</dbReference>
<sequence length="199" mass="21965">MDSGRSRSSLSNMIPRSMLGLNNFIILSSSAVITGILSHFIHHYPYRGTHLIFQEVIAVLTLFLYLFAMATPALKSYRGYLLPLDLILTYLWLTNLIFSSQDWSGGRCATRPPFGTYSSVPGTVPGTYVTTLNPHCRLKHAVQAFNIIGFSFLFFNTIIEAIMWATHRRSGGTMDEAGYNKAPVAAVPGTTVPTNGTRV</sequence>
<accession>A0AA40BXV1</accession>
<name>A0AA40BXV1_9PEZI</name>
<feature type="transmembrane region" description="Helical" evidence="1">
    <location>
        <begin position="80"/>
        <end position="98"/>
    </location>
</feature>
<comment type="caution">
    <text evidence="2">The sequence shown here is derived from an EMBL/GenBank/DDBJ whole genome shotgun (WGS) entry which is preliminary data.</text>
</comment>
<evidence type="ECO:0000313" key="3">
    <source>
        <dbReference type="Proteomes" id="UP001175000"/>
    </source>
</evidence>
<proteinExistence type="predicted"/>
<gene>
    <name evidence="2" type="ORF">B0T14DRAFT_433346</name>
</gene>
<evidence type="ECO:0000256" key="1">
    <source>
        <dbReference type="SAM" id="Phobius"/>
    </source>
</evidence>
<dbReference type="AlphaFoldDB" id="A0AA40BXV1"/>